<protein>
    <submittedName>
        <fullName evidence="2">Uncharacterized protein</fullName>
    </submittedName>
</protein>
<evidence type="ECO:0000313" key="2">
    <source>
        <dbReference type="EMBL" id="PVH38677.1"/>
    </source>
</evidence>
<dbReference type="Gramene" id="PVH38677">
    <property type="protein sequence ID" value="PVH38677"/>
    <property type="gene ID" value="PAHAL_5G325100"/>
</dbReference>
<dbReference type="EMBL" id="CM008050">
    <property type="protein sequence ID" value="PVH38677.1"/>
    <property type="molecule type" value="Genomic_DNA"/>
</dbReference>
<evidence type="ECO:0000256" key="1">
    <source>
        <dbReference type="SAM" id="MobiDB-lite"/>
    </source>
</evidence>
<reference evidence="2" key="1">
    <citation type="submission" date="2018-04" db="EMBL/GenBank/DDBJ databases">
        <title>WGS assembly of Panicum hallii.</title>
        <authorList>
            <person name="Lovell J."/>
            <person name="Jenkins J."/>
            <person name="Lowry D."/>
            <person name="Mamidi S."/>
            <person name="Sreedasyam A."/>
            <person name="Weng X."/>
            <person name="Barry K."/>
            <person name="Bonette J."/>
            <person name="Campitelli B."/>
            <person name="Daum C."/>
            <person name="Gordon S."/>
            <person name="Gould B."/>
            <person name="Lipzen A."/>
            <person name="Macqueen A."/>
            <person name="Palacio-Mejia J."/>
            <person name="Plott C."/>
            <person name="Shakirov E."/>
            <person name="Shu S."/>
            <person name="Yoshinaga Y."/>
            <person name="Zane M."/>
            <person name="Rokhsar D."/>
            <person name="Grimwood J."/>
            <person name="Schmutz J."/>
            <person name="Juenger T."/>
        </authorList>
    </citation>
    <scope>NUCLEOTIDE SEQUENCE [LARGE SCALE GENOMIC DNA]</scope>
    <source>
        <strain evidence="2">FIL2</strain>
    </source>
</reference>
<dbReference type="Proteomes" id="UP000243499">
    <property type="component" value="Chromosome 5"/>
</dbReference>
<organism evidence="2">
    <name type="scientific">Panicum hallii</name>
    <dbReference type="NCBI Taxonomy" id="206008"/>
    <lineage>
        <taxon>Eukaryota</taxon>
        <taxon>Viridiplantae</taxon>
        <taxon>Streptophyta</taxon>
        <taxon>Embryophyta</taxon>
        <taxon>Tracheophyta</taxon>
        <taxon>Spermatophyta</taxon>
        <taxon>Magnoliopsida</taxon>
        <taxon>Liliopsida</taxon>
        <taxon>Poales</taxon>
        <taxon>Poaceae</taxon>
        <taxon>PACMAD clade</taxon>
        <taxon>Panicoideae</taxon>
        <taxon>Panicodae</taxon>
        <taxon>Paniceae</taxon>
        <taxon>Panicinae</taxon>
        <taxon>Panicum</taxon>
        <taxon>Panicum sect. Panicum</taxon>
    </lineage>
</organism>
<accession>A0A2T8ILX7</accession>
<sequence>MLPVAARRWVLADNNRELGPCAGFTSRGAPTRISGKQELSDTSPQHHECNGHPHLAHHRDKELVAAIGGKGCKAPAFASPEVQPFLSQGPEPLSRSPIYVARVTRFGVHC</sequence>
<name>A0A2T8ILX7_9POAL</name>
<dbReference type="AlphaFoldDB" id="A0A2T8ILX7"/>
<feature type="region of interest" description="Disordered" evidence="1">
    <location>
        <begin position="22"/>
        <end position="57"/>
    </location>
</feature>
<gene>
    <name evidence="2" type="ORF">PAHAL_5G325100</name>
</gene>
<proteinExistence type="predicted"/>